<keyword evidence="4" id="KW-0812">Transmembrane</keyword>
<feature type="region of interest" description="Disordered" evidence="3">
    <location>
        <begin position="567"/>
        <end position="586"/>
    </location>
</feature>
<evidence type="ECO:0000256" key="4">
    <source>
        <dbReference type="SAM" id="Phobius"/>
    </source>
</evidence>
<dbReference type="AlphaFoldDB" id="A0A9P3LTN6"/>
<evidence type="ECO:0000256" key="3">
    <source>
        <dbReference type="SAM" id="MobiDB-lite"/>
    </source>
</evidence>
<dbReference type="Pfam" id="PF24681">
    <property type="entry name" value="Kelch_KLHDC2_KLHL20_DRC7"/>
    <property type="match status" value="1"/>
</dbReference>
<gene>
    <name evidence="5" type="ORF">EMPS_02620</name>
</gene>
<dbReference type="OrthoDB" id="69641at2759"/>
<dbReference type="SMART" id="SM00612">
    <property type="entry name" value="Kelch"/>
    <property type="match status" value="2"/>
</dbReference>
<evidence type="ECO:0000256" key="2">
    <source>
        <dbReference type="ARBA" id="ARBA00023004"/>
    </source>
</evidence>
<sequence length="620" mass="66252">MPVHATTTVSLRWLESTLISALARILVLALALVVCATVSLASPSPPTGATRQIAPVAVVYAASCTAAGTWYLQGGYSVNYVNAFYTLDLTVPWNTTQPPWIQLPTPTNFSTTTTTCIVSINGTYPFQGHNDTVMSFFGNEDDSQPFMYLYDVSLQTWLQNTSTVTVPTRNHDQAPVGNPIDGKVYVRGGYRSQNASTMDVYDPRTNSFSSLSLPVSTLSNGSRSTGAAAVPVAQGYASTWCSQRSSILYFGGRFGSATAFVSTSIFEYIPANNTWAALSTTGKGPTEREDACIATDQTCSKLVVFGGQDSETIFSDIYILELATMQWTVGPSPSNGRVGMSCTMYDDGFLSWGGASDVFLTTLHGSSPALFNVTTMKWSTRYRMTDSDSPLPSPTNGSGNGGATLALVLGLSMGAIGLAALTAGMLLYRRERKKAAKHYGRIHGRDKDPTEGSSLHGKVENTDSLPPVEQRTEVVKRSENSGALTREPDSQTREQGQRRWQQSLGHKVELCSSTGYDGVAAEMDIVSQNKQEDPTFLLRSLAPMGPMPAICPPASISTAVPLGKQKSSSTVAPLNRSAAAAPSAPTAKDIANSIGEAEAHSSIVRTTKTHLPSPYNPDFL</sequence>
<keyword evidence="1" id="KW-0677">Repeat</keyword>
<reference evidence="5" key="1">
    <citation type="submission" date="2021-11" db="EMBL/GenBank/DDBJ databases">
        <authorList>
            <person name="Herlambang A."/>
            <person name="Guo Y."/>
            <person name="Takashima Y."/>
            <person name="Nishizawa T."/>
        </authorList>
    </citation>
    <scope>NUCLEOTIDE SEQUENCE</scope>
    <source>
        <strain evidence="5">E1425</strain>
    </source>
</reference>
<proteinExistence type="predicted"/>
<dbReference type="InterPro" id="IPR015915">
    <property type="entry name" value="Kelch-typ_b-propeller"/>
</dbReference>
<protein>
    <recommendedName>
        <fullName evidence="7">Galactose oxidase</fullName>
    </recommendedName>
</protein>
<keyword evidence="4" id="KW-1133">Transmembrane helix</keyword>
<evidence type="ECO:0000256" key="1">
    <source>
        <dbReference type="ARBA" id="ARBA00022737"/>
    </source>
</evidence>
<keyword evidence="4" id="KW-0472">Membrane</keyword>
<dbReference type="InterPro" id="IPR006652">
    <property type="entry name" value="Kelch_1"/>
</dbReference>
<dbReference type="GO" id="GO:0019760">
    <property type="term" value="P:glucosinolate metabolic process"/>
    <property type="evidence" value="ECO:0007669"/>
    <property type="project" value="UniProtKB-ARBA"/>
</dbReference>
<keyword evidence="2" id="KW-0408">Iron</keyword>
<feature type="transmembrane region" description="Helical" evidence="4">
    <location>
        <begin position="21"/>
        <end position="41"/>
    </location>
</feature>
<feature type="region of interest" description="Disordered" evidence="3">
    <location>
        <begin position="437"/>
        <end position="503"/>
    </location>
</feature>
<feature type="compositionally biased region" description="Basic and acidic residues" evidence="3">
    <location>
        <begin position="470"/>
        <end position="479"/>
    </location>
</feature>
<accession>A0A9P3LTN6</accession>
<feature type="transmembrane region" description="Helical" evidence="4">
    <location>
        <begin position="405"/>
        <end position="428"/>
    </location>
</feature>
<organism evidence="5 6">
    <name type="scientific">Entomortierella parvispora</name>
    <dbReference type="NCBI Taxonomy" id="205924"/>
    <lineage>
        <taxon>Eukaryota</taxon>
        <taxon>Fungi</taxon>
        <taxon>Fungi incertae sedis</taxon>
        <taxon>Mucoromycota</taxon>
        <taxon>Mortierellomycotina</taxon>
        <taxon>Mortierellomycetes</taxon>
        <taxon>Mortierellales</taxon>
        <taxon>Mortierellaceae</taxon>
        <taxon>Entomortierella</taxon>
    </lineage>
</organism>
<evidence type="ECO:0000313" key="5">
    <source>
        <dbReference type="EMBL" id="GJJ70271.1"/>
    </source>
</evidence>
<feature type="transmembrane region" description="Helical" evidence="4">
    <location>
        <begin position="53"/>
        <end position="72"/>
    </location>
</feature>
<dbReference type="Proteomes" id="UP000827284">
    <property type="component" value="Unassembled WGS sequence"/>
</dbReference>
<feature type="compositionally biased region" description="Low complexity" evidence="3">
    <location>
        <begin position="577"/>
        <end position="586"/>
    </location>
</feature>
<reference evidence="5" key="2">
    <citation type="journal article" date="2022" name="Microbiol. Resour. Announc.">
        <title>Whole-Genome Sequence of Entomortierella parvispora E1425, a Mucoromycotan Fungus Associated with Burkholderiaceae-Related Endosymbiotic Bacteria.</title>
        <authorList>
            <person name="Herlambang A."/>
            <person name="Guo Y."/>
            <person name="Takashima Y."/>
            <person name="Narisawa K."/>
            <person name="Ohta H."/>
            <person name="Nishizawa T."/>
        </authorList>
    </citation>
    <scope>NUCLEOTIDE SEQUENCE</scope>
    <source>
        <strain evidence="5">E1425</strain>
    </source>
</reference>
<dbReference type="PANTHER" id="PTHR47435">
    <property type="entry name" value="KELCH REPEAT PROTEIN (AFU_ORTHOLOGUE AFUA_5G12780)"/>
    <property type="match status" value="1"/>
</dbReference>
<dbReference type="Pfam" id="PF01344">
    <property type="entry name" value="Kelch_1"/>
    <property type="match status" value="1"/>
</dbReference>
<keyword evidence="6" id="KW-1185">Reference proteome</keyword>
<comment type="caution">
    <text evidence="5">The sequence shown here is derived from an EMBL/GenBank/DDBJ whole genome shotgun (WGS) entry which is preliminary data.</text>
</comment>
<name>A0A9P3LTN6_9FUNG</name>
<feature type="compositionally biased region" description="Basic and acidic residues" evidence="3">
    <location>
        <begin position="486"/>
        <end position="497"/>
    </location>
</feature>
<dbReference type="PANTHER" id="PTHR47435:SF4">
    <property type="entry name" value="KELCH REPEAT PROTEIN (AFU_ORTHOLOGUE AFUA_5G12780)"/>
    <property type="match status" value="1"/>
</dbReference>
<dbReference type="EMBL" id="BQFW01000004">
    <property type="protein sequence ID" value="GJJ70271.1"/>
    <property type="molecule type" value="Genomic_DNA"/>
</dbReference>
<dbReference type="Gene3D" id="2.120.10.80">
    <property type="entry name" value="Kelch-type beta propeller"/>
    <property type="match status" value="2"/>
</dbReference>
<evidence type="ECO:0000313" key="6">
    <source>
        <dbReference type="Proteomes" id="UP000827284"/>
    </source>
</evidence>
<dbReference type="SUPFAM" id="SSF117281">
    <property type="entry name" value="Kelch motif"/>
    <property type="match status" value="1"/>
</dbReference>
<evidence type="ECO:0008006" key="7">
    <source>
        <dbReference type="Google" id="ProtNLM"/>
    </source>
</evidence>